<sequence length="168" mass="19086">MGNSIFISNASTHNLYVKVGCDIEYQKVANRKIDAFGGLGIHVNKETQWSSPDKYGYTLVNRYTSMEFFPASSKGVCYVTIKFGPDDQKTICKIHPLQVKRGLIIDKSCHVHNAKNRRKWTDTDGIYHKPDPKNETTLTSDDDEYQKPVEVTRKGSLAIVLNNMRNND</sequence>
<gene>
    <name evidence="2" type="ORF">MEDL_12921</name>
</gene>
<feature type="compositionally biased region" description="Basic and acidic residues" evidence="1">
    <location>
        <begin position="122"/>
        <end position="134"/>
    </location>
</feature>
<keyword evidence="3" id="KW-1185">Reference proteome</keyword>
<dbReference type="OrthoDB" id="6180092at2759"/>
<comment type="caution">
    <text evidence="2">The sequence shown here is derived from an EMBL/GenBank/DDBJ whole genome shotgun (WGS) entry which is preliminary data.</text>
</comment>
<dbReference type="Proteomes" id="UP000683360">
    <property type="component" value="Unassembled WGS sequence"/>
</dbReference>
<reference evidence="2" key="1">
    <citation type="submission" date="2021-03" db="EMBL/GenBank/DDBJ databases">
        <authorList>
            <person name="Bekaert M."/>
        </authorList>
    </citation>
    <scope>NUCLEOTIDE SEQUENCE</scope>
</reference>
<feature type="region of interest" description="Disordered" evidence="1">
    <location>
        <begin position="122"/>
        <end position="143"/>
    </location>
</feature>
<evidence type="ECO:0000313" key="2">
    <source>
        <dbReference type="EMBL" id="CAG2198146.1"/>
    </source>
</evidence>
<organism evidence="2 3">
    <name type="scientific">Mytilus edulis</name>
    <name type="common">Blue mussel</name>
    <dbReference type="NCBI Taxonomy" id="6550"/>
    <lineage>
        <taxon>Eukaryota</taxon>
        <taxon>Metazoa</taxon>
        <taxon>Spiralia</taxon>
        <taxon>Lophotrochozoa</taxon>
        <taxon>Mollusca</taxon>
        <taxon>Bivalvia</taxon>
        <taxon>Autobranchia</taxon>
        <taxon>Pteriomorphia</taxon>
        <taxon>Mytilida</taxon>
        <taxon>Mytiloidea</taxon>
        <taxon>Mytilidae</taxon>
        <taxon>Mytilinae</taxon>
        <taxon>Mytilus</taxon>
    </lineage>
</organism>
<protein>
    <submittedName>
        <fullName evidence="2">Uncharacterized protein</fullName>
    </submittedName>
</protein>
<accession>A0A8S3QR45</accession>
<name>A0A8S3QR45_MYTED</name>
<evidence type="ECO:0000313" key="3">
    <source>
        <dbReference type="Proteomes" id="UP000683360"/>
    </source>
</evidence>
<dbReference type="AlphaFoldDB" id="A0A8S3QR45"/>
<dbReference type="EMBL" id="CAJPWZ010000668">
    <property type="protein sequence ID" value="CAG2198146.1"/>
    <property type="molecule type" value="Genomic_DNA"/>
</dbReference>
<evidence type="ECO:0000256" key="1">
    <source>
        <dbReference type="SAM" id="MobiDB-lite"/>
    </source>
</evidence>
<proteinExistence type="predicted"/>